<feature type="domain" description="TPM" evidence="4">
    <location>
        <begin position="32"/>
        <end position="155"/>
    </location>
</feature>
<dbReference type="InterPro" id="IPR007621">
    <property type="entry name" value="TPM_dom"/>
</dbReference>
<feature type="region of interest" description="Disordered" evidence="1">
    <location>
        <begin position="232"/>
        <end position="265"/>
    </location>
</feature>
<evidence type="ECO:0000313" key="6">
    <source>
        <dbReference type="Proteomes" id="UP000552700"/>
    </source>
</evidence>
<evidence type="ECO:0000256" key="1">
    <source>
        <dbReference type="SAM" id="MobiDB-lite"/>
    </source>
</evidence>
<dbReference type="Gene3D" id="3.10.310.50">
    <property type="match status" value="1"/>
</dbReference>
<dbReference type="Proteomes" id="UP000552700">
    <property type="component" value="Unassembled WGS sequence"/>
</dbReference>
<protein>
    <recommendedName>
        <fullName evidence="4">TPM domain-containing protein</fullName>
    </recommendedName>
</protein>
<dbReference type="RefSeq" id="WP_184077050.1">
    <property type="nucleotide sequence ID" value="NZ_JACIJP010000001.1"/>
</dbReference>
<comment type="caution">
    <text evidence="5">The sequence shown here is derived from an EMBL/GenBank/DDBJ whole genome shotgun (WGS) entry which is preliminary data.</text>
</comment>
<sequence length="265" mass="27651">MKRLGLVLLCWLAFVLAGPLHAQSFPKLTGRVVDAANLLDPAQEAQLTTRLATLEQQSGRQLVVATIPDLGDHDISDYGYRLGRAWGIGSKDKNDGALLIVAPKEREVRIEVGYGLEGILTDALSSRIIRNDIVPHFKANDYPGGIIAGTQSIATLLALPPEEARRQAAAAAAEQQNAQSGSGGVPFVFILFLLFFVLPMFFRRGRGRRRYGDSALPVVLWGSMLGGGDRSSGWGSGGGGWGGGGGGFGGGGGGSFGGGGSSGSW</sequence>
<evidence type="ECO:0000259" key="4">
    <source>
        <dbReference type="Pfam" id="PF04536"/>
    </source>
</evidence>
<keyword evidence="2" id="KW-0812">Transmembrane</keyword>
<evidence type="ECO:0000256" key="3">
    <source>
        <dbReference type="SAM" id="SignalP"/>
    </source>
</evidence>
<keyword evidence="2" id="KW-1133">Transmembrane helix</keyword>
<keyword evidence="6" id="KW-1185">Reference proteome</keyword>
<proteinExistence type="predicted"/>
<dbReference type="PANTHER" id="PTHR30373:SF2">
    <property type="entry name" value="UPF0603 PROTEIN YGCG"/>
    <property type="match status" value="1"/>
</dbReference>
<keyword evidence="2" id="KW-0472">Membrane</keyword>
<dbReference type="PANTHER" id="PTHR30373">
    <property type="entry name" value="UPF0603 PROTEIN YGCG"/>
    <property type="match status" value="1"/>
</dbReference>
<gene>
    <name evidence="5" type="ORF">FHS92_000414</name>
</gene>
<feature type="chain" id="PRO_5032684687" description="TPM domain-containing protein" evidence="3">
    <location>
        <begin position="23"/>
        <end position="265"/>
    </location>
</feature>
<accession>A0A841IVM2</accession>
<dbReference type="EMBL" id="JACIJP010000001">
    <property type="protein sequence ID" value="MBB6122707.1"/>
    <property type="molecule type" value="Genomic_DNA"/>
</dbReference>
<keyword evidence="3" id="KW-0732">Signal</keyword>
<organism evidence="5 6">
    <name type="scientific">Sphingobium subterraneum</name>
    <dbReference type="NCBI Taxonomy" id="627688"/>
    <lineage>
        <taxon>Bacteria</taxon>
        <taxon>Pseudomonadati</taxon>
        <taxon>Pseudomonadota</taxon>
        <taxon>Alphaproteobacteria</taxon>
        <taxon>Sphingomonadales</taxon>
        <taxon>Sphingomonadaceae</taxon>
        <taxon>Sphingobium</taxon>
    </lineage>
</organism>
<evidence type="ECO:0000313" key="5">
    <source>
        <dbReference type="EMBL" id="MBB6122707.1"/>
    </source>
</evidence>
<feature type="transmembrane region" description="Helical" evidence="2">
    <location>
        <begin position="184"/>
        <end position="202"/>
    </location>
</feature>
<dbReference type="AlphaFoldDB" id="A0A841IVM2"/>
<reference evidence="5 6" key="1">
    <citation type="submission" date="2020-08" db="EMBL/GenBank/DDBJ databases">
        <title>Genomic Encyclopedia of Type Strains, Phase IV (KMG-IV): sequencing the most valuable type-strain genomes for metagenomic binning, comparative biology and taxonomic classification.</title>
        <authorList>
            <person name="Goeker M."/>
        </authorList>
    </citation>
    <scope>NUCLEOTIDE SEQUENCE [LARGE SCALE GENOMIC DNA]</scope>
    <source>
        <strain evidence="5 6">DSM 102255</strain>
    </source>
</reference>
<feature type="signal peptide" evidence="3">
    <location>
        <begin position="1"/>
        <end position="22"/>
    </location>
</feature>
<dbReference type="Pfam" id="PF04536">
    <property type="entry name" value="TPM_phosphatase"/>
    <property type="match status" value="1"/>
</dbReference>
<name>A0A841IVM2_9SPHN</name>
<evidence type="ECO:0000256" key="2">
    <source>
        <dbReference type="SAM" id="Phobius"/>
    </source>
</evidence>